<dbReference type="EMBL" id="FZOF01000034">
    <property type="protein sequence ID" value="SNT52459.1"/>
    <property type="molecule type" value="Genomic_DNA"/>
</dbReference>
<dbReference type="PANTHER" id="PTHR42973">
    <property type="entry name" value="BINDING OXIDOREDUCTASE, PUTATIVE (AFU_ORTHOLOGUE AFUA_1G17690)-RELATED"/>
    <property type="match status" value="1"/>
</dbReference>
<dbReference type="InterPro" id="IPR016169">
    <property type="entry name" value="FAD-bd_PCMH_sub2"/>
</dbReference>
<evidence type="ECO:0000256" key="5">
    <source>
        <dbReference type="ARBA" id="ARBA00023002"/>
    </source>
</evidence>
<dbReference type="Gene3D" id="3.30.465.10">
    <property type="match status" value="1"/>
</dbReference>
<dbReference type="OrthoDB" id="9775082at2"/>
<sequence>MTFDDPFRPVSPAEAAELASLVSGPVLLPGDEGYDAECRIYNLNVSLEPALAVGAADAADVRAAVRFAAREGRPVTVKTTGHQQVDPARGGVLISTRRMKGIAVDAGSRRARVEAGVIWQEAIDEAAAVGLAPVSGSAPLVGVAGYTLGGGLSPVFGRSLGYAADHVRSLDVVTADGELRHVTADSDPELFWALLGGKGNFGVVTALEFDLFPLTHFYGGGIHFPGEHLADVLHAWRTWQSDMPEEMSSSLAVQRLPPLPELPEPLRGAFVVHVRFAYLGPVAEGERLIAPLRAAAPALIDTVGEMPYTAMGAIHMDPPAPMPYYDRTTMLCAFPAEAADKVIELIGPGSGSPLASVEIRMLGGALDREPAVPNAVSTRGLPFVLFGFGVGTPDQAGFLTGELDALMDAMEPWADRRRMVNFLSVEEATDPERLSEVYGAERHRRLTATKKAYDPTNMFRVNHNILPG</sequence>
<evidence type="ECO:0000259" key="6">
    <source>
        <dbReference type="PROSITE" id="PS51387"/>
    </source>
</evidence>
<dbReference type="Proteomes" id="UP000198280">
    <property type="component" value="Unassembled WGS sequence"/>
</dbReference>
<reference evidence="7 8" key="1">
    <citation type="submission" date="2017-06" db="EMBL/GenBank/DDBJ databases">
        <authorList>
            <person name="Kim H.J."/>
            <person name="Triplett B.A."/>
        </authorList>
    </citation>
    <scope>NUCLEOTIDE SEQUENCE [LARGE SCALE GENOMIC DNA]</scope>
    <source>
        <strain evidence="7 8">CGMCC 4.1858</strain>
    </source>
</reference>
<dbReference type="InterPro" id="IPR012951">
    <property type="entry name" value="BBE"/>
</dbReference>
<dbReference type="Gene3D" id="3.40.462.20">
    <property type="match status" value="1"/>
</dbReference>
<keyword evidence="3" id="KW-0285">Flavoprotein</keyword>
<name>A0A239NE93_9ACTN</name>
<dbReference type="GO" id="GO:0016491">
    <property type="term" value="F:oxidoreductase activity"/>
    <property type="evidence" value="ECO:0007669"/>
    <property type="project" value="UniProtKB-KW"/>
</dbReference>
<evidence type="ECO:0000256" key="3">
    <source>
        <dbReference type="ARBA" id="ARBA00022630"/>
    </source>
</evidence>
<evidence type="ECO:0000256" key="2">
    <source>
        <dbReference type="ARBA" id="ARBA00005466"/>
    </source>
</evidence>
<keyword evidence="8" id="KW-1185">Reference proteome</keyword>
<evidence type="ECO:0000256" key="1">
    <source>
        <dbReference type="ARBA" id="ARBA00001974"/>
    </source>
</evidence>
<dbReference type="AlphaFoldDB" id="A0A239NE93"/>
<evidence type="ECO:0000313" key="7">
    <source>
        <dbReference type="EMBL" id="SNT52459.1"/>
    </source>
</evidence>
<evidence type="ECO:0000313" key="8">
    <source>
        <dbReference type="Proteomes" id="UP000198280"/>
    </source>
</evidence>
<keyword evidence="5" id="KW-0560">Oxidoreductase</keyword>
<protein>
    <submittedName>
        <fullName evidence="7">FAD/FMN-containing dehydrogenase</fullName>
    </submittedName>
</protein>
<keyword evidence="4" id="KW-0274">FAD</keyword>
<gene>
    <name evidence="7" type="ORF">SAMN05216252_1347</name>
</gene>
<comment type="similarity">
    <text evidence="2">Belongs to the oxygen-dependent FAD-linked oxidoreductase family.</text>
</comment>
<dbReference type="InterPro" id="IPR016167">
    <property type="entry name" value="FAD-bd_PCMH_sub1"/>
</dbReference>
<evidence type="ECO:0000256" key="4">
    <source>
        <dbReference type="ARBA" id="ARBA00022827"/>
    </source>
</evidence>
<organism evidence="7 8">
    <name type="scientific">Actinacidiphila glaucinigra</name>
    <dbReference type="NCBI Taxonomy" id="235986"/>
    <lineage>
        <taxon>Bacteria</taxon>
        <taxon>Bacillati</taxon>
        <taxon>Actinomycetota</taxon>
        <taxon>Actinomycetes</taxon>
        <taxon>Kitasatosporales</taxon>
        <taxon>Streptomycetaceae</taxon>
        <taxon>Actinacidiphila</taxon>
    </lineage>
</organism>
<proteinExistence type="inferred from homology"/>
<feature type="domain" description="FAD-binding PCMH-type" evidence="6">
    <location>
        <begin position="45"/>
        <end position="214"/>
    </location>
</feature>
<dbReference type="PANTHER" id="PTHR42973:SF39">
    <property type="entry name" value="FAD-BINDING PCMH-TYPE DOMAIN-CONTAINING PROTEIN"/>
    <property type="match status" value="1"/>
</dbReference>
<accession>A0A239NE93</accession>
<dbReference type="PROSITE" id="PS51387">
    <property type="entry name" value="FAD_PCMH"/>
    <property type="match status" value="1"/>
</dbReference>
<dbReference type="Pfam" id="PF01565">
    <property type="entry name" value="FAD_binding_4"/>
    <property type="match status" value="1"/>
</dbReference>
<dbReference type="SUPFAM" id="SSF56176">
    <property type="entry name" value="FAD-binding/transporter-associated domain-like"/>
    <property type="match status" value="1"/>
</dbReference>
<dbReference type="Pfam" id="PF08031">
    <property type="entry name" value="BBE"/>
    <property type="match status" value="1"/>
</dbReference>
<dbReference type="RefSeq" id="WP_089228582.1">
    <property type="nucleotide sequence ID" value="NZ_FZOF01000034.1"/>
</dbReference>
<dbReference type="InterPro" id="IPR006094">
    <property type="entry name" value="Oxid_FAD_bind_N"/>
</dbReference>
<dbReference type="GO" id="GO:0071949">
    <property type="term" value="F:FAD binding"/>
    <property type="evidence" value="ECO:0007669"/>
    <property type="project" value="InterPro"/>
</dbReference>
<dbReference type="InterPro" id="IPR050416">
    <property type="entry name" value="FAD-linked_Oxidoreductase"/>
</dbReference>
<dbReference type="InterPro" id="IPR016166">
    <property type="entry name" value="FAD-bd_PCMH"/>
</dbReference>
<dbReference type="Gene3D" id="3.30.43.10">
    <property type="entry name" value="Uridine Diphospho-n-acetylenolpyruvylglucosamine Reductase, domain 2"/>
    <property type="match status" value="1"/>
</dbReference>
<dbReference type="InterPro" id="IPR036318">
    <property type="entry name" value="FAD-bd_PCMH-like_sf"/>
</dbReference>
<comment type="cofactor">
    <cofactor evidence="1">
        <name>FAD</name>
        <dbReference type="ChEBI" id="CHEBI:57692"/>
    </cofactor>
</comment>